<dbReference type="InterPro" id="IPR036388">
    <property type="entry name" value="WH-like_DNA-bd_sf"/>
</dbReference>
<evidence type="ECO:0000256" key="4">
    <source>
        <dbReference type="ARBA" id="ARBA00023163"/>
    </source>
</evidence>
<name>A0A261VNH4_9BORD</name>
<keyword evidence="1" id="KW-0805">Transcription regulation</keyword>
<keyword evidence="3" id="KW-0010">Activator</keyword>
<dbReference type="GO" id="GO:0006355">
    <property type="term" value="P:regulation of DNA-templated transcription"/>
    <property type="evidence" value="ECO:0007669"/>
    <property type="project" value="UniProtKB-ARBA"/>
</dbReference>
<evidence type="ECO:0000313" key="7">
    <source>
        <dbReference type="Proteomes" id="UP000216429"/>
    </source>
</evidence>
<feature type="domain" description="HTH asnC-type" evidence="5">
    <location>
        <begin position="4"/>
        <end position="65"/>
    </location>
</feature>
<proteinExistence type="predicted"/>
<evidence type="ECO:0000259" key="5">
    <source>
        <dbReference type="PROSITE" id="PS50956"/>
    </source>
</evidence>
<sequence>MRELDRTDRKILDILQRNGRISITELAEQVSLSATPCSERVKRLERDGVIAGYHARLNPAALGKTLLVFLEIRLSAKSGDVFDKVKRELMYVPEVMECHLVSGDFDYLVKARLTEMAEYRRLLGEILKRLPASAESHSYVVMEEIKESLYLPVDR</sequence>
<dbReference type="RefSeq" id="WP_094813200.1">
    <property type="nucleotide sequence ID" value="NZ_NEVU01000002.1"/>
</dbReference>
<dbReference type="Pfam" id="PF01037">
    <property type="entry name" value="AsnC_trans_reg"/>
    <property type="match status" value="1"/>
</dbReference>
<dbReference type="SUPFAM" id="SSF46785">
    <property type="entry name" value="Winged helix' DNA-binding domain"/>
    <property type="match status" value="1"/>
</dbReference>
<dbReference type="PRINTS" id="PR00033">
    <property type="entry name" value="HTHASNC"/>
</dbReference>
<dbReference type="SUPFAM" id="SSF54909">
    <property type="entry name" value="Dimeric alpha+beta barrel"/>
    <property type="match status" value="1"/>
</dbReference>
<dbReference type="InterPro" id="IPR019888">
    <property type="entry name" value="Tscrpt_reg_AsnC-like"/>
</dbReference>
<dbReference type="InterPro" id="IPR000485">
    <property type="entry name" value="AsnC-type_HTH_dom"/>
</dbReference>
<gene>
    <name evidence="6" type="ORF">CAL22_11450</name>
</gene>
<dbReference type="Pfam" id="PF13412">
    <property type="entry name" value="HTH_24"/>
    <property type="match status" value="1"/>
</dbReference>
<dbReference type="Gene3D" id="3.30.70.920">
    <property type="match status" value="1"/>
</dbReference>
<accession>A0A261VNH4</accession>
<dbReference type="Proteomes" id="UP000216429">
    <property type="component" value="Unassembled WGS sequence"/>
</dbReference>
<dbReference type="FunFam" id="1.10.10.10:FF:000186">
    <property type="entry name" value="AsnC family transcriptional regulator"/>
    <property type="match status" value="1"/>
</dbReference>
<reference evidence="7" key="1">
    <citation type="submission" date="2017-05" db="EMBL/GenBank/DDBJ databases">
        <title>Complete and WGS of Bordetella genogroups.</title>
        <authorList>
            <person name="Spilker T."/>
            <person name="Lipuma J."/>
        </authorList>
    </citation>
    <scope>NUCLEOTIDE SEQUENCE [LARGE SCALE GENOMIC DNA]</scope>
    <source>
        <strain evidence="7">AU6712</strain>
    </source>
</reference>
<evidence type="ECO:0000256" key="3">
    <source>
        <dbReference type="ARBA" id="ARBA00023159"/>
    </source>
</evidence>
<dbReference type="InterPro" id="IPR011008">
    <property type="entry name" value="Dimeric_a/b-barrel"/>
</dbReference>
<dbReference type="PROSITE" id="PS50956">
    <property type="entry name" value="HTH_ASNC_2"/>
    <property type="match status" value="1"/>
</dbReference>
<protein>
    <submittedName>
        <fullName evidence="6">Transcriptional regulator</fullName>
    </submittedName>
</protein>
<dbReference type="GO" id="GO:0005829">
    <property type="term" value="C:cytosol"/>
    <property type="evidence" value="ECO:0007669"/>
    <property type="project" value="TreeGrafter"/>
</dbReference>
<dbReference type="GO" id="GO:0043200">
    <property type="term" value="P:response to amino acid"/>
    <property type="evidence" value="ECO:0007669"/>
    <property type="project" value="TreeGrafter"/>
</dbReference>
<dbReference type="OrthoDB" id="8526125at2"/>
<dbReference type="GO" id="GO:0043565">
    <property type="term" value="F:sequence-specific DNA binding"/>
    <property type="evidence" value="ECO:0007669"/>
    <property type="project" value="InterPro"/>
</dbReference>
<dbReference type="InterPro" id="IPR036390">
    <property type="entry name" value="WH_DNA-bd_sf"/>
</dbReference>
<dbReference type="PANTHER" id="PTHR30154">
    <property type="entry name" value="LEUCINE-RESPONSIVE REGULATORY PROTEIN"/>
    <property type="match status" value="1"/>
</dbReference>
<dbReference type="InterPro" id="IPR011991">
    <property type="entry name" value="ArsR-like_HTH"/>
</dbReference>
<comment type="caution">
    <text evidence="6">The sequence shown here is derived from an EMBL/GenBank/DDBJ whole genome shotgun (WGS) entry which is preliminary data.</text>
</comment>
<dbReference type="EMBL" id="NEVU01000002">
    <property type="protein sequence ID" value="OZI75022.1"/>
    <property type="molecule type" value="Genomic_DNA"/>
</dbReference>
<keyword evidence="7" id="KW-1185">Reference proteome</keyword>
<evidence type="ECO:0000256" key="2">
    <source>
        <dbReference type="ARBA" id="ARBA00023125"/>
    </source>
</evidence>
<organism evidence="6 7">
    <name type="scientific">Bordetella genomosp. 12</name>
    <dbReference type="NCBI Taxonomy" id="463035"/>
    <lineage>
        <taxon>Bacteria</taxon>
        <taxon>Pseudomonadati</taxon>
        <taxon>Pseudomonadota</taxon>
        <taxon>Betaproteobacteria</taxon>
        <taxon>Burkholderiales</taxon>
        <taxon>Alcaligenaceae</taxon>
        <taxon>Bordetella</taxon>
    </lineage>
</organism>
<dbReference type="InterPro" id="IPR019887">
    <property type="entry name" value="Tscrpt_reg_AsnC/Lrp_C"/>
</dbReference>
<keyword evidence="4" id="KW-0804">Transcription</keyword>
<evidence type="ECO:0000313" key="6">
    <source>
        <dbReference type="EMBL" id="OZI75022.1"/>
    </source>
</evidence>
<evidence type="ECO:0000256" key="1">
    <source>
        <dbReference type="ARBA" id="ARBA00023015"/>
    </source>
</evidence>
<dbReference type="Gene3D" id="1.10.10.10">
    <property type="entry name" value="Winged helix-like DNA-binding domain superfamily/Winged helix DNA-binding domain"/>
    <property type="match status" value="1"/>
</dbReference>
<dbReference type="SMART" id="SM00344">
    <property type="entry name" value="HTH_ASNC"/>
    <property type="match status" value="1"/>
</dbReference>
<dbReference type="AlphaFoldDB" id="A0A261VNH4"/>
<dbReference type="PANTHER" id="PTHR30154:SF0">
    <property type="entry name" value="LEUCINE-RESPONSIVE REGULATORY PROTEIN"/>
    <property type="match status" value="1"/>
</dbReference>
<keyword evidence="2" id="KW-0238">DNA-binding</keyword>
<dbReference type="CDD" id="cd00090">
    <property type="entry name" value="HTH_ARSR"/>
    <property type="match status" value="1"/>
</dbReference>